<evidence type="ECO:0000256" key="1">
    <source>
        <dbReference type="ARBA" id="ARBA00004123"/>
    </source>
</evidence>
<dbReference type="PROSITE" id="PS50162">
    <property type="entry name" value="RECA_2"/>
    <property type="match status" value="1"/>
</dbReference>
<dbReference type="PANTHER" id="PTHR46457:SF1">
    <property type="entry name" value="DNA REPAIR PROTEIN RAD51 HOMOLOG 4"/>
    <property type="match status" value="1"/>
</dbReference>
<dbReference type="Pfam" id="PF08423">
    <property type="entry name" value="Rad51"/>
    <property type="match status" value="1"/>
</dbReference>
<dbReference type="Proteomes" id="UP001153292">
    <property type="component" value="Chromosome 6"/>
</dbReference>
<feature type="domain" description="RecA family profile 1" evidence="3">
    <location>
        <begin position="76"/>
        <end position="245"/>
    </location>
</feature>
<accession>A0ABN8BET2</accession>
<keyword evidence="5" id="KW-1185">Reference proteome</keyword>
<evidence type="ECO:0000259" key="3">
    <source>
        <dbReference type="PROSITE" id="PS50162"/>
    </source>
</evidence>
<proteinExistence type="predicted"/>
<dbReference type="Gene3D" id="3.40.50.300">
    <property type="entry name" value="P-loop containing nucleotide triphosphate hydrolases"/>
    <property type="match status" value="1"/>
</dbReference>
<dbReference type="SUPFAM" id="SSF52540">
    <property type="entry name" value="P-loop containing nucleoside triphosphate hydrolases"/>
    <property type="match status" value="1"/>
</dbReference>
<protein>
    <recommendedName>
        <fullName evidence="3">RecA family profile 1 domain-containing protein</fullName>
    </recommendedName>
</protein>
<dbReference type="InterPro" id="IPR027417">
    <property type="entry name" value="P-loop_NTPase"/>
</dbReference>
<gene>
    <name evidence="4" type="ORF">CHILSU_LOCUS10020</name>
</gene>
<evidence type="ECO:0000256" key="2">
    <source>
        <dbReference type="ARBA" id="ARBA00023242"/>
    </source>
</evidence>
<dbReference type="EMBL" id="OU963899">
    <property type="protein sequence ID" value="CAH0406639.1"/>
    <property type="molecule type" value="Genomic_DNA"/>
</dbReference>
<sequence>MQKISIIEHTLLTENVLKRLANRRILTILDFLNEDVDKISCAAKITIPQVLDIRNQIFDKYSAPVLCGLILLERHLNKCLNTGIESINTMLNEGVPIGHITELCGLANSGKTQLCHQLAVNCVKHTENTVLYIDTKGDFSAKRIQFLLHSYKKSYKEMAEIMFKIKVTRIWNMEELIELLQNLKKGTIVLNKLSMIIVDSLPCLMLQHLGEESKIGLALLNQFVNYCRFLCDHLQICVVCVNVQTRWVDQDLVELEDEKKHYSTSFQEPTYVEKQNRCLGKYWQHIPALVLLLDKNPLLDNEVDDNTIRQLSLSVLTSNSKVLKQCNLTLSSTGVR</sequence>
<evidence type="ECO:0000313" key="5">
    <source>
        <dbReference type="Proteomes" id="UP001153292"/>
    </source>
</evidence>
<dbReference type="InterPro" id="IPR020588">
    <property type="entry name" value="RecA_ATP-bd"/>
</dbReference>
<evidence type="ECO:0000313" key="4">
    <source>
        <dbReference type="EMBL" id="CAH0406639.1"/>
    </source>
</evidence>
<dbReference type="PANTHER" id="PTHR46457">
    <property type="entry name" value="DNA REPAIR PROTEIN RAD51 HOMOLOG 4"/>
    <property type="match status" value="1"/>
</dbReference>
<name>A0ABN8BET2_CHISP</name>
<keyword evidence="2" id="KW-0539">Nucleus</keyword>
<dbReference type="InterPro" id="IPR051988">
    <property type="entry name" value="HRR_RAD51_Paralog"/>
</dbReference>
<organism evidence="4 5">
    <name type="scientific">Chilo suppressalis</name>
    <name type="common">Asiatic rice borer moth</name>
    <dbReference type="NCBI Taxonomy" id="168631"/>
    <lineage>
        <taxon>Eukaryota</taxon>
        <taxon>Metazoa</taxon>
        <taxon>Ecdysozoa</taxon>
        <taxon>Arthropoda</taxon>
        <taxon>Hexapoda</taxon>
        <taxon>Insecta</taxon>
        <taxon>Pterygota</taxon>
        <taxon>Neoptera</taxon>
        <taxon>Endopterygota</taxon>
        <taxon>Lepidoptera</taxon>
        <taxon>Glossata</taxon>
        <taxon>Ditrysia</taxon>
        <taxon>Pyraloidea</taxon>
        <taxon>Crambidae</taxon>
        <taxon>Crambinae</taxon>
        <taxon>Chilo</taxon>
    </lineage>
</organism>
<dbReference type="InterPro" id="IPR013632">
    <property type="entry name" value="Rad51_C"/>
</dbReference>
<reference evidence="4" key="1">
    <citation type="submission" date="2021-12" db="EMBL/GenBank/DDBJ databases">
        <authorList>
            <person name="King R."/>
        </authorList>
    </citation>
    <scope>NUCLEOTIDE SEQUENCE</scope>
</reference>
<comment type="subcellular location">
    <subcellularLocation>
        <location evidence="1">Nucleus</location>
    </subcellularLocation>
</comment>